<dbReference type="NCBIfam" id="TIGR04057">
    <property type="entry name" value="SusC_RagA_signa"/>
    <property type="match status" value="1"/>
</dbReference>
<evidence type="ECO:0000256" key="3">
    <source>
        <dbReference type="ARBA" id="ARBA00022452"/>
    </source>
</evidence>
<dbReference type="OrthoDB" id="600887at2"/>
<dbReference type="InterPro" id="IPR023997">
    <property type="entry name" value="TonB-dep_OMP_SusC/RagA_CS"/>
</dbReference>
<evidence type="ECO:0000259" key="8">
    <source>
        <dbReference type="SMART" id="SM00965"/>
    </source>
</evidence>
<keyword evidence="3 7" id="KW-1134">Transmembrane beta strand</keyword>
<dbReference type="InterPro" id="IPR037066">
    <property type="entry name" value="Plug_dom_sf"/>
</dbReference>
<protein>
    <submittedName>
        <fullName evidence="9">TonB-linked SusC/RagA family outer membrane protein</fullName>
    </submittedName>
</protein>
<evidence type="ECO:0000313" key="10">
    <source>
        <dbReference type="Proteomes" id="UP000325105"/>
    </source>
</evidence>
<accession>A0A5S5DA60</accession>
<evidence type="ECO:0000313" key="9">
    <source>
        <dbReference type="EMBL" id="TYP92258.1"/>
    </source>
</evidence>
<comment type="caution">
    <text evidence="9">The sequence shown here is derived from an EMBL/GenBank/DDBJ whole genome shotgun (WGS) entry which is preliminary data.</text>
</comment>
<evidence type="ECO:0000256" key="1">
    <source>
        <dbReference type="ARBA" id="ARBA00004571"/>
    </source>
</evidence>
<dbReference type="GO" id="GO:0009279">
    <property type="term" value="C:cell outer membrane"/>
    <property type="evidence" value="ECO:0007669"/>
    <property type="project" value="UniProtKB-SubCell"/>
</dbReference>
<name>A0A5S5DA60_9SPHI</name>
<sequence>MHFDLKVYGGKRNKLYRLLGIMKFTVAILLLSLTTVSASTYGQRFSLHEPIAELTTLMKKIERQIPYRFVYDKSEIGDIYVKDAYLNDAPLEEGLDLVLRKQGLDYKIFDGYIVVRRSNTSIAAPLKPLQVSVRGTVRDESGQAIEAVTVSVKGAPEKRTITNTEGVFSLALDRPVAKLVFEHLGYVSKEIDVNGQPNLNVVLQAKTDDIEEVVVVGYGTQRKANLTGAVSAISGKELENRPIANIGQGLQGQLPGLTVRSTGNTAPGNRAPQIRIRGVGTWGDANPLIVIDGIPGGNLNILNPDDIESISVLKDAASSSIYGVRGANGVIMVTTKTGKSGQTNVSLNSYVGFQTPTALPKFLGSADYMMLQNEANVNAGQNPTYTDEQIEIARNGSDPNYFANTDWIEEVYRKSAPQQNHNLSLNGGNDKTQYYASYGYLNEGGLVVGDNFKAHRHNARLRLNTQILDRLKVDGNLGYVDRSYDGSASGTGALSAATSIRPLVPVRFTNGSWGYHGGQSNPVAIATDGGTNSFTSQEITANVAATLTLAKGLDLKGQYGLVKYNSKRTTLLKTINYYSPDDNALIYQTNNPNRIEMDHYSGTYQTFIGTANYTTTIQDKHHIKALLGYSLEENVGSDFGASRTHLPVYLPSLAIGTDNQLNSSASRQNALMSFFGRVNYDFNDKYLLEGNFRRDGSSRFHPDIRWDWFGSFSAGWVFSEEQFFENLKGFWNFGKLRFSYGTQGNDKVWDTGANSVMDFGYLPLLSPVQVTGNNPIGNVGRVGFRQTFIPNQGVTWESSEKMNIGVDLSFLSRRLNVTGEYFVNNTNDILLNPPLPDVIGVGTGYPPRNLGSVQNKGWEVVLGWQDNIGDFSYRANFNLSDVRNKITRLENHAMNLGDRVRLEGHPLDAYYGFIVDRIAQESDFDIVNGEYVPKFPFQRGDLVAPGDLIYVPTDPNATEITVGADRHILGSDIPRYTYGFRGDFSYKRIDFSFFLQGVGKADGFLAGNARHPFINNSAMPQEVHLDRWTPENTDASYPRFVYMRTHNTRMSSKWIEDASYLRLKNIQVGYTFSPTWTRGLHIDRLRIYASADNLFTKTDFFYGYDPEVPSGNSGGYYPQVKTFVVGLNLNLK</sequence>
<evidence type="ECO:0000256" key="5">
    <source>
        <dbReference type="ARBA" id="ARBA00023136"/>
    </source>
</evidence>
<keyword evidence="6 7" id="KW-0998">Cell outer membrane</keyword>
<dbReference type="AlphaFoldDB" id="A0A5S5DA60"/>
<dbReference type="InterPro" id="IPR036942">
    <property type="entry name" value="Beta-barrel_TonB_sf"/>
</dbReference>
<dbReference type="Gene3D" id="2.40.170.20">
    <property type="entry name" value="TonB-dependent receptor, beta-barrel domain"/>
    <property type="match status" value="1"/>
</dbReference>
<evidence type="ECO:0000256" key="4">
    <source>
        <dbReference type="ARBA" id="ARBA00022692"/>
    </source>
</evidence>
<dbReference type="Gene3D" id="2.170.130.10">
    <property type="entry name" value="TonB-dependent receptor, plug domain"/>
    <property type="match status" value="1"/>
</dbReference>
<proteinExistence type="inferred from homology"/>
<dbReference type="Gene3D" id="2.60.40.1120">
    <property type="entry name" value="Carboxypeptidase-like, regulatory domain"/>
    <property type="match status" value="1"/>
</dbReference>
<dbReference type="Proteomes" id="UP000325105">
    <property type="component" value="Unassembled WGS sequence"/>
</dbReference>
<comment type="subcellular location">
    <subcellularLocation>
        <location evidence="1 7">Cell outer membrane</location>
        <topology evidence="1 7">Multi-pass membrane protein</topology>
    </subcellularLocation>
</comment>
<feature type="domain" description="Secretin/TonB short N-terminal" evidence="8">
    <location>
        <begin position="67"/>
        <end position="118"/>
    </location>
</feature>
<keyword evidence="5 7" id="KW-0472">Membrane</keyword>
<dbReference type="Pfam" id="PF13715">
    <property type="entry name" value="CarbopepD_reg_2"/>
    <property type="match status" value="1"/>
</dbReference>
<keyword evidence="10" id="KW-1185">Reference proteome</keyword>
<dbReference type="InterPro" id="IPR039426">
    <property type="entry name" value="TonB-dep_rcpt-like"/>
</dbReference>
<dbReference type="InterPro" id="IPR012910">
    <property type="entry name" value="Plug_dom"/>
</dbReference>
<dbReference type="SUPFAM" id="SSF49464">
    <property type="entry name" value="Carboxypeptidase regulatory domain-like"/>
    <property type="match status" value="1"/>
</dbReference>
<evidence type="ECO:0000256" key="2">
    <source>
        <dbReference type="ARBA" id="ARBA00022448"/>
    </source>
</evidence>
<evidence type="ECO:0000256" key="7">
    <source>
        <dbReference type="PROSITE-ProRule" id="PRU01360"/>
    </source>
</evidence>
<gene>
    <name evidence="9" type="ORF">BC792_11733</name>
</gene>
<dbReference type="EMBL" id="VNHX01000017">
    <property type="protein sequence ID" value="TYP92258.1"/>
    <property type="molecule type" value="Genomic_DNA"/>
</dbReference>
<reference evidence="9 10" key="1">
    <citation type="submission" date="2019-07" db="EMBL/GenBank/DDBJ databases">
        <title>Genomic Encyclopedia of Archaeal and Bacterial Type Strains, Phase II (KMG-II): from individual species to whole genera.</title>
        <authorList>
            <person name="Goeker M."/>
        </authorList>
    </citation>
    <scope>NUCLEOTIDE SEQUENCE [LARGE SCALE GENOMIC DNA]</scope>
    <source>
        <strain evidence="9 10">DSM 18850</strain>
    </source>
</reference>
<evidence type="ECO:0000256" key="6">
    <source>
        <dbReference type="ARBA" id="ARBA00023237"/>
    </source>
</evidence>
<dbReference type="SMART" id="SM00965">
    <property type="entry name" value="STN"/>
    <property type="match status" value="1"/>
</dbReference>
<dbReference type="NCBIfam" id="TIGR04056">
    <property type="entry name" value="OMP_RagA_SusC"/>
    <property type="match status" value="1"/>
</dbReference>
<keyword evidence="4 7" id="KW-0812">Transmembrane</keyword>
<dbReference type="InterPro" id="IPR011662">
    <property type="entry name" value="Secretin/TonB_short_N"/>
</dbReference>
<dbReference type="InterPro" id="IPR008969">
    <property type="entry name" value="CarboxyPept-like_regulatory"/>
</dbReference>
<dbReference type="InterPro" id="IPR023996">
    <property type="entry name" value="TonB-dep_OMP_SusC/RagA"/>
</dbReference>
<dbReference type="Pfam" id="PF07715">
    <property type="entry name" value="Plug"/>
    <property type="match status" value="1"/>
</dbReference>
<organism evidence="9 10">
    <name type="scientific">Sphingobacterium allocomposti</name>
    <dbReference type="NCBI Taxonomy" id="415956"/>
    <lineage>
        <taxon>Bacteria</taxon>
        <taxon>Pseudomonadati</taxon>
        <taxon>Bacteroidota</taxon>
        <taxon>Sphingobacteriia</taxon>
        <taxon>Sphingobacteriales</taxon>
        <taxon>Sphingobacteriaceae</taxon>
        <taxon>Sphingobacterium</taxon>
    </lineage>
</organism>
<dbReference type="FunFam" id="2.170.130.10:FF:000003">
    <property type="entry name" value="SusC/RagA family TonB-linked outer membrane protein"/>
    <property type="match status" value="1"/>
</dbReference>
<dbReference type="PROSITE" id="PS52016">
    <property type="entry name" value="TONB_DEPENDENT_REC_3"/>
    <property type="match status" value="1"/>
</dbReference>
<dbReference type="SUPFAM" id="SSF56935">
    <property type="entry name" value="Porins"/>
    <property type="match status" value="1"/>
</dbReference>
<comment type="similarity">
    <text evidence="7">Belongs to the TonB-dependent receptor family.</text>
</comment>
<keyword evidence="2 7" id="KW-0813">Transport</keyword>